<evidence type="ECO:0000256" key="2">
    <source>
        <dbReference type="ARBA" id="ARBA00009261"/>
    </source>
</evidence>
<dbReference type="PRINTS" id="PR00175">
    <property type="entry name" value="NAALASMPORT"/>
</dbReference>
<feature type="transmembrane region" description="Helical" evidence="8">
    <location>
        <begin position="404"/>
        <end position="425"/>
    </location>
</feature>
<feature type="transmembrane region" description="Helical" evidence="8">
    <location>
        <begin position="15"/>
        <end position="34"/>
    </location>
</feature>
<keyword evidence="10" id="KW-1185">Reference proteome</keyword>
<evidence type="ECO:0000256" key="7">
    <source>
        <dbReference type="ARBA" id="ARBA00023136"/>
    </source>
</evidence>
<dbReference type="GO" id="GO:0005886">
    <property type="term" value="C:plasma membrane"/>
    <property type="evidence" value="ECO:0007669"/>
    <property type="project" value="UniProtKB-SubCell"/>
</dbReference>
<feature type="transmembrane region" description="Helical" evidence="8">
    <location>
        <begin position="148"/>
        <end position="170"/>
    </location>
</feature>
<evidence type="ECO:0000256" key="5">
    <source>
        <dbReference type="ARBA" id="ARBA00022692"/>
    </source>
</evidence>
<evidence type="ECO:0000256" key="4">
    <source>
        <dbReference type="ARBA" id="ARBA00022475"/>
    </source>
</evidence>
<evidence type="ECO:0000256" key="1">
    <source>
        <dbReference type="ARBA" id="ARBA00004651"/>
    </source>
</evidence>
<evidence type="ECO:0000313" key="9">
    <source>
        <dbReference type="EMBL" id="VWL84794.1"/>
    </source>
</evidence>
<evidence type="ECO:0000256" key="8">
    <source>
        <dbReference type="RuleBase" id="RU363064"/>
    </source>
</evidence>
<evidence type="ECO:0000256" key="3">
    <source>
        <dbReference type="ARBA" id="ARBA00022448"/>
    </source>
</evidence>
<protein>
    <submittedName>
        <fullName evidence="9">Amino acid carrier protein</fullName>
    </submittedName>
</protein>
<accession>A0A6I8M4G5</accession>
<feature type="transmembrane region" description="Helical" evidence="8">
    <location>
        <begin position="182"/>
        <end position="199"/>
    </location>
</feature>
<dbReference type="AlphaFoldDB" id="A0A6I8M4G5"/>
<keyword evidence="6 8" id="KW-1133">Transmembrane helix</keyword>
<keyword evidence="8" id="KW-0769">Symport</keyword>
<feature type="transmembrane region" description="Helical" evidence="8">
    <location>
        <begin position="344"/>
        <end position="369"/>
    </location>
</feature>
<feature type="transmembrane region" description="Helical" evidence="8">
    <location>
        <begin position="302"/>
        <end position="324"/>
    </location>
</feature>
<reference evidence="9 10" key="1">
    <citation type="submission" date="2019-10" db="EMBL/GenBank/DDBJ databases">
        <authorList>
            <person name="Blom J."/>
        </authorList>
    </citation>
    <scope>NUCLEOTIDE SEQUENCE [LARGE SCALE GENOMIC DNA]</scope>
    <source>
        <strain evidence="9 10">ES3154-GLU</strain>
    </source>
</reference>
<evidence type="ECO:0000313" key="10">
    <source>
        <dbReference type="Proteomes" id="UP000419017"/>
    </source>
</evidence>
<gene>
    <name evidence="9" type="ORF">OMES3154_00042</name>
</gene>
<keyword evidence="5 8" id="KW-0812">Transmembrane</keyword>
<dbReference type="GO" id="GO:0005283">
    <property type="term" value="F:amino acid:sodium symporter activity"/>
    <property type="evidence" value="ECO:0007669"/>
    <property type="project" value="InterPro"/>
</dbReference>
<dbReference type="NCBIfam" id="TIGR00835">
    <property type="entry name" value="agcS"/>
    <property type="match status" value="1"/>
</dbReference>
<proteinExistence type="inferred from homology"/>
<feature type="transmembrane region" description="Helical" evidence="8">
    <location>
        <begin position="381"/>
        <end position="398"/>
    </location>
</feature>
<organism evidence="9 10">
    <name type="scientific">Oceanivirga miroungae</name>
    <dbReference type="NCBI Taxonomy" id="1130046"/>
    <lineage>
        <taxon>Bacteria</taxon>
        <taxon>Fusobacteriati</taxon>
        <taxon>Fusobacteriota</taxon>
        <taxon>Fusobacteriia</taxon>
        <taxon>Fusobacteriales</taxon>
        <taxon>Leptotrichiaceae</taxon>
        <taxon>Oceanivirga</taxon>
    </lineage>
</organism>
<comment type="subcellular location">
    <subcellularLocation>
        <location evidence="1 8">Cell membrane</location>
        <topology evidence="1 8">Multi-pass membrane protein</topology>
    </subcellularLocation>
</comment>
<keyword evidence="4 8" id="KW-1003">Cell membrane</keyword>
<keyword evidence="3 8" id="KW-0813">Transport</keyword>
<feature type="transmembrane region" description="Helical" evidence="8">
    <location>
        <begin position="211"/>
        <end position="233"/>
    </location>
</feature>
<dbReference type="PANTHER" id="PTHR30330:SF1">
    <property type="entry name" value="AMINO-ACID CARRIER PROTEIN ALST"/>
    <property type="match status" value="1"/>
</dbReference>
<evidence type="ECO:0000256" key="6">
    <source>
        <dbReference type="ARBA" id="ARBA00022989"/>
    </source>
</evidence>
<name>A0A6I8M4G5_9FUSO</name>
<dbReference type="InterPro" id="IPR001463">
    <property type="entry name" value="Na/Ala_symport"/>
</dbReference>
<dbReference type="PANTHER" id="PTHR30330">
    <property type="entry name" value="AGSS FAMILY TRANSPORTER, SODIUM-ALANINE"/>
    <property type="match status" value="1"/>
</dbReference>
<dbReference type="Pfam" id="PF01235">
    <property type="entry name" value="Na_Ala_symp"/>
    <property type="match status" value="1"/>
</dbReference>
<comment type="similarity">
    <text evidence="2 8">Belongs to the alanine or glycine:cation symporter (AGCS) (TC 2.A.25) family.</text>
</comment>
<keyword evidence="7 8" id="KW-0472">Membrane</keyword>
<dbReference type="EMBL" id="CABWIB010000001">
    <property type="protein sequence ID" value="VWL84794.1"/>
    <property type="molecule type" value="Genomic_DNA"/>
</dbReference>
<sequence>MDIIYITINIVNEFLWGKNILVFLLLVAAIYLTIRTRFAQIRLFPSMIRSLTENEKSKKGGISSIESLFLSTASRVGAGNIVGVIGAISVGGAGSIFWMWIIAILGSATAFVESSLAVMYREKKNDNTYIGGTPYIYKNRLNLKSIGLMYAIFSIICYLGVTQVMSYSIVGSITDMYDLANFKRYISIALVILVALILFSKNKKKDSIISAINKIVPFMAILYTAIVIFILVYNYKSIIPVFKEIIEGAFGVREVFGGTFGTALMYGIRRGLFSNEAGSGNANYAASIVTNTDPVKQGFIQVIGVFIDTLVICSATAFIILLAPKTELSGMELFNHVMRYHLGTIGEIVGVILMFFFSLSTILAVAYYGKNALYFIKESKKIEIFYGIFIVLMVYMGAMIKNEFIWSLADFGLGLMTILNILLILPLSNESINKLNEYEKKKND</sequence>
<feature type="transmembrane region" description="Helical" evidence="8">
    <location>
        <begin position="96"/>
        <end position="120"/>
    </location>
</feature>
<dbReference type="RefSeq" id="WP_156682851.1">
    <property type="nucleotide sequence ID" value="NZ_CABWIB010000001.1"/>
</dbReference>
<dbReference type="Proteomes" id="UP000419017">
    <property type="component" value="Unassembled WGS sequence"/>
</dbReference>